<keyword evidence="7" id="KW-0418">Kinase</keyword>
<organism evidence="12 13">
    <name type="scientific">Maribacter luteus</name>
    <dbReference type="NCBI Taxonomy" id="2594478"/>
    <lineage>
        <taxon>Bacteria</taxon>
        <taxon>Pseudomonadati</taxon>
        <taxon>Bacteroidota</taxon>
        <taxon>Flavobacteriia</taxon>
        <taxon>Flavobacteriales</taxon>
        <taxon>Flavobacteriaceae</taxon>
        <taxon>Maribacter</taxon>
    </lineage>
</organism>
<dbReference type="AlphaFoldDB" id="A0A6I2MQT7"/>
<evidence type="ECO:0000256" key="10">
    <source>
        <dbReference type="SAM" id="Phobius"/>
    </source>
</evidence>
<evidence type="ECO:0000313" key="13">
    <source>
        <dbReference type="Proteomes" id="UP000443153"/>
    </source>
</evidence>
<dbReference type="Pfam" id="PF00512">
    <property type="entry name" value="HisKA"/>
    <property type="match status" value="1"/>
</dbReference>
<proteinExistence type="predicted"/>
<dbReference type="InterPro" id="IPR004358">
    <property type="entry name" value="Sig_transdc_His_kin-like_C"/>
</dbReference>
<evidence type="ECO:0000313" key="12">
    <source>
        <dbReference type="EMBL" id="MRX66243.1"/>
    </source>
</evidence>
<evidence type="ECO:0000256" key="8">
    <source>
        <dbReference type="ARBA" id="ARBA00022989"/>
    </source>
</evidence>
<keyword evidence="13" id="KW-1185">Reference proteome</keyword>
<keyword evidence="8 10" id="KW-1133">Transmembrane helix</keyword>
<evidence type="ECO:0000256" key="6">
    <source>
        <dbReference type="ARBA" id="ARBA00022692"/>
    </source>
</evidence>
<dbReference type="EMBL" id="WKJH01000030">
    <property type="protein sequence ID" value="MRX66243.1"/>
    <property type="molecule type" value="Genomic_DNA"/>
</dbReference>
<dbReference type="RefSeq" id="WP_154369860.1">
    <property type="nucleotide sequence ID" value="NZ_WKJH01000030.1"/>
</dbReference>
<evidence type="ECO:0000259" key="11">
    <source>
        <dbReference type="PROSITE" id="PS50109"/>
    </source>
</evidence>
<keyword evidence="9 10" id="KW-0472">Membrane</keyword>
<reference evidence="12 13" key="1">
    <citation type="submission" date="2019-11" db="EMBL/GenBank/DDBJ databases">
        <title>Maribacter lutea sp. nov., a marine bacterium isolated from intertidal sand.</title>
        <authorList>
            <person name="Liu A."/>
        </authorList>
    </citation>
    <scope>NUCLEOTIDE SEQUENCE [LARGE SCALE GENOMIC DNA]</scope>
    <source>
        <strain evidence="12 13">RZ05</strain>
    </source>
</reference>
<sequence length="453" mass="52048">MKIRSKILIYFSSTVIVLVAFAMAIIFLLFSEYREEQFQQQQYGKIQYTLKLINRYKELSAEVSLLLDEQDINDFYDEKLLVFDVDKRPIFSSLDNLSVKNIDSILSMLSPNKNWLEGKEDNYDVIGVYLENDSSGYYAISKAYDAFGYDKMNYLRNLLFSIFIVISIVVLLVSFYLSKKISGPIASFAENLKHMSLTDKMPMNFAKDDSSYELSNLTEKFNQLLERTQEAFSFQKHSVQHISHELKTPLAVLLSELERLTQNDDLNEVRASLDKQIIMVKSLGDTINILLDITKYETGDFNQSQPIRVDELLFDIISEINTISPDFEFEVEYYPKEIYEERLIVLGNERLLRQAFGNLLNNAVSYSMGKTAQIKMDCSDPEQLKITIANNGKSITEEEQKHLFTHFFRGGNSQKKRGYGLGLALTKRILELHSGSITYASPKPGQNVFTVSL</sequence>
<dbReference type="Gene3D" id="1.10.287.130">
    <property type="match status" value="1"/>
</dbReference>
<dbReference type="Proteomes" id="UP000443153">
    <property type="component" value="Unassembled WGS sequence"/>
</dbReference>
<dbReference type="SMART" id="SM00387">
    <property type="entry name" value="HATPase_c"/>
    <property type="match status" value="1"/>
</dbReference>
<dbReference type="EC" id="2.7.13.3" evidence="3"/>
<dbReference type="SUPFAM" id="SSF55874">
    <property type="entry name" value="ATPase domain of HSP90 chaperone/DNA topoisomerase II/histidine kinase"/>
    <property type="match status" value="1"/>
</dbReference>
<feature type="transmembrane region" description="Helical" evidence="10">
    <location>
        <begin position="158"/>
        <end position="177"/>
    </location>
</feature>
<dbReference type="InterPro" id="IPR036097">
    <property type="entry name" value="HisK_dim/P_sf"/>
</dbReference>
<dbReference type="SUPFAM" id="SSF47384">
    <property type="entry name" value="Homodimeric domain of signal transducing histidine kinase"/>
    <property type="match status" value="1"/>
</dbReference>
<dbReference type="CDD" id="cd00082">
    <property type="entry name" value="HisKA"/>
    <property type="match status" value="1"/>
</dbReference>
<evidence type="ECO:0000256" key="9">
    <source>
        <dbReference type="ARBA" id="ARBA00023136"/>
    </source>
</evidence>
<dbReference type="InterPro" id="IPR003594">
    <property type="entry name" value="HATPase_dom"/>
</dbReference>
<dbReference type="GO" id="GO:0000155">
    <property type="term" value="F:phosphorelay sensor kinase activity"/>
    <property type="evidence" value="ECO:0007669"/>
    <property type="project" value="InterPro"/>
</dbReference>
<dbReference type="InterPro" id="IPR050428">
    <property type="entry name" value="TCS_sensor_his_kinase"/>
</dbReference>
<comment type="catalytic activity">
    <reaction evidence="1">
        <text>ATP + protein L-histidine = ADP + protein N-phospho-L-histidine.</text>
        <dbReference type="EC" id="2.7.13.3"/>
    </reaction>
</comment>
<dbReference type="PROSITE" id="PS50109">
    <property type="entry name" value="HIS_KIN"/>
    <property type="match status" value="1"/>
</dbReference>
<dbReference type="GO" id="GO:0005886">
    <property type="term" value="C:plasma membrane"/>
    <property type="evidence" value="ECO:0007669"/>
    <property type="project" value="TreeGrafter"/>
</dbReference>
<dbReference type="OrthoDB" id="1522504at2"/>
<dbReference type="Pfam" id="PF02518">
    <property type="entry name" value="HATPase_c"/>
    <property type="match status" value="1"/>
</dbReference>
<keyword evidence="6 10" id="KW-0812">Transmembrane</keyword>
<evidence type="ECO:0000256" key="1">
    <source>
        <dbReference type="ARBA" id="ARBA00000085"/>
    </source>
</evidence>
<evidence type="ECO:0000256" key="2">
    <source>
        <dbReference type="ARBA" id="ARBA00004370"/>
    </source>
</evidence>
<comment type="subcellular location">
    <subcellularLocation>
        <location evidence="2">Membrane</location>
    </subcellularLocation>
</comment>
<dbReference type="InterPro" id="IPR005467">
    <property type="entry name" value="His_kinase_dom"/>
</dbReference>
<keyword evidence="5" id="KW-0808">Transferase</keyword>
<dbReference type="InterPro" id="IPR036890">
    <property type="entry name" value="HATPase_C_sf"/>
</dbReference>
<dbReference type="SMART" id="SM00388">
    <property type="entry name" value="HisKA"/>
    <property type="match status" value="1"/>
</dbReference>
<evidence type="ECO:0000256" key="5">
    <source>
        <dbReference type="ARBA" id="ARBA00022679"/>
    </source>
</evidence>
<dbReference type="Gene3D" id="6.10.340.10">
    <property type="match status" value="1"/>
</dbReference>
<dbReference type="PANTHER" id="PTHR45436:SF5">
    <property type="entry name" value="SENSOR HISTIDINE KINASE TRCS"/>
    <property type="match status" value="1"/>
</dbReference>
<dbReference type="PANTHER" id="PTHR45436">
    <property type="entry name" value="SENSOR HISTIDINE KINASE YKOH"/>
    <property type="match status" value="1"/>
</dbReference>
<keyword evidence="4" id="KW-0597">Phosphoprotein</keyword>
<dbReference type="PRINTS" id="PR00344">
    <property type="entry name" value="BCTRLSENSOR"/>
</dbReference>
<feature type="transmembrane region" description="Helical" evidence="10">
    <location>
        <begin position="7"/>
        <end position="30"/>
    </location>
</feature>
<evidence type="ECO:0000256" key="4">
    <source>
        <dbReference type="ARBA" id="ARBA00022553"/>
    </source>
</evidence>
<dbReference type="InterPro" id="IPR003661">
    <property type="entry name" value="HisK_dim/P_dom"/>
</dbReference>
<dbReference type="Gene3D" id="3.30.565.10">
    <property type="entry name" value="Histidine kinase-like ATPase, C-terminal domain"/>
    <property type="match status" value="1"/>
</dbReference>
<gene>
    <name evidence="12" type="ORF">GJ691_18970</name>
</gene>
<comment type="caution">
    <text evidence="12">The sequence shown here is derived from an EMBL/GenBank/DDBJ whole genome shotgun (WGS) entry which is preliminary data.</text>
</comment>
<feature type="domain" description="Histidine kinase" evidence="11">
    <location>
        <begin position="241"/>
        <end position="453"/>
    </location>
</feature>
<protein>
    <recommendedName>
        <fullName evidence="3">histidine kinase</fullName>
        <ecNumber evidence="3">2.7.13.3</ecNumber>
    </recommendedName>
</protein>
<evidence type="ECO:0000256" key="7">
    <source>
        <dbReference type="ARBA" id="ARBA00022777"/>
    </source>
</evidence>
<evidence type="ECO:0000256" key="3">
    <source>
        <dbReference type="ARBA" id="ARBA00012438"/>
    </source>
</evidence>
<accession>A0A6I2MQT7</accession>
<name>A0A6I2MQT7_9FLAO</name>